<name>A0A382QEL4_9ZZZZ</name>
<feature type="non-terminal residue" evidence="3">
    <location>
        <position position="333"/>
    </location>
</feature>
<feature type="transmembrane region" description="Helical" evidence="1">
    <location>
        <begin position="245"/>
        <end position="266"/>
    </location>
</feature>
<protein>
    <recommendedName>
        <fullName evidence="2">Major facilitator superfamily (MFS) profile domain-containing protein</fullName>
    </recommendedName>
</protein>
<dbReference type="SUPFAM" id="SSF103473">
    <property type="entry name" value="MFS general substrate transporter"/>
    <property type="match status" value="1"/>
</dbReference>
<dbReference type="InterPro" id="IPR011701">
    <property type="entry name" value="MFS"/>
</dbReference>
<dbReference type="AlphaFoldDB" id="A0A382QEL4"/>
<feature type="transmembrane region" description="Helical" evidence="1">
    <location>
        <begin position="278"/>
        <end position="298"/>
    </location>
</feature>
<sequence length="333" mass="35559">LDTSAVPVQHRVFYGWFIVAAATLASTIQSSVFNVGAQTLVLPLVREFNATRTAVSIAFSLRRLEGGLTGPIEGYLIHWIGPRRYMVGGWVIFGLGLITTGICQNMYQFYLAFLLVTLGQSVAGFLPIVTVLINWFDRGRGRAIAIYQLGGSLGALLIPALAWLILNVGWRQTMIAIGFAVIIVGVPLALVMRPNPEDYGYLPDGAKPVAQEGNATIAEKDEAADNSSNFDSEQTISQALRSRNFWFLGLSHSAGITAWGALQVHQIPALVEIGIDELAAAGILSYTLVIAALGRLIGGFLGDVAGPKKVTALAFISQGISVVILAFATSLTE</sequence>
<evidence type="ECO:0000259" key="2">
    <source>
        <dbReference type="PROSITE" id="PS50850"/>
    </source>
</evidence>
<dbReference type="InterPro" id="IPR036259">
    <property type="entry name" value="MFS_trans_sf"/>
</dbReference>
<accession>A0A382QEL4</accession>
<dbReference type="InterPro" id="IPR050327">
    <property type="entry name" value="Proton-linked_MCT"/>
</dbReference>
<keyword evidence="1" id="KW-0812">Transmembrane</keyword>
<feature type="non-terminal residue" evidence="3">
    <location>
        <position position="1"/>
    </location>
</feature>
<keyword evidence="1" id="KW-1133">Transmembrane helix</keyword>
<dbReference type="Pfam" id="PF07690">
    <property type="entry name" value="MFS_1"/>
    <property type="match status" value="1"/>
</dbReference>
<feature type="domain" description="Major facilitator superfamily (MFS) profile" evidence="2">
    <location>
        <begin position="1"/>
        <end position="333"/>
    </location>
</feature>
<organism evidence="3">
    <name type="scientific">marine metagenome</name>
    <dbReference type="NCBI Taxonomy" id="408172"/>
    <lineage>
        <taxon>unclassified sequences</taxon>
        <taxon>metagenomes</taxon>
        <taxon>ecological metagenomes</taxon>
    </lineage>
</organism>
<dbReference type="EMBL" id="UINC01113441">
    <property type="protein sequence ID" value="SVC83052.1"/>
    <property type="molecule type" value="Genomic_DNA"/>
</dbReference>
<feature type="transmembrane region" description="Helical" evidence="1">
    <location>
        <begin position="310"/>
        <end position="331"/>
    </location>
</feature>
<keyword evidence="1" id="KW-0472">Membrane</keyword>
<dbReference type="InterPro" id="IPR020846">
    <property type="entry name" value="MFS_dom"/>
</dbReference>
<evidence type="ECO:0000256" key="1">
    <source>
        <dbReference type="SAM" id="Phobius"/>
    </source>
</evidence>
<proteinExistence type="predicted"/>
<dbReference type="Gene3D" id="1.20.1250.20">
    <property type="entry name" value="MFS general substrate transporter like domains"/>
    <property type="match status" value="2"/>
</dbReference>
<feature type="transmembrane region" description="Helical" evidence="1">
    <location>
        <begin position="145"/>
        <end position="166"/>
    </location>
</feature>
<dbReference type="PANTHER" id="PTHR11360:SF290">
    <property type="entry name" value="MONOCARBOXYLATE MFS PERMEASE"/>
    <property type="match status" value="1"/>
</dbReference>
<dbReference type="PROSITE" id="PS50850">
    <property type="entry name" value="MFS"/>
    <property type="match status" value="1"/>
</dbReference>
<feature type="transmembrane region" description="Helical" evidence="1">
    <location>
        <begin position="85"/>
        <end position="103"/>
    </location>
</feature>
<dbReference type="PANTHER" id="PTHR11360">
    <property type="entry name" value="MONOCARBOXYLATE TRANSPORTER"/>
    <property type="match status" value="1"/>
</dbReference>
<feature type="transmembrane region" description="Helical" evidence="1">
    <location>
        <begin position="12"/>
        <end position="36"/>
    </location>
</feature>
<gene>
    <name evidence="3" type="ORF">METZ01_LOCUS335906</name>
</gene>
<reference evidence="3" key="1">
    <citation type="submission" date="2018-05" db="EMBL/GenBank/DDBJ databases">
        <authorList>
            <person name="Lanie J.A."/>
            <person name="Ng W.-L."/>
            <person name="Kazmierczak K.M."/>
            <person name="Andrzejewski T.M."/>
            <person name="Davidsen T.M."/>
            <person name="Wayne K.J."/>
            <person name="Tettelin H."/>
            <person name="Glass J.I."/>
            <person name="Rusch D."/>
            <person name="Podicherti R."/>
            <person name="Tsui H.-C.T."/>
            <person name="Winkler M.E."/>
        </authorList>
    </citation>
    <scope>NUCLEOTIDE SEQUENCE</scope>
</reference>
<dbReference type="GO" id="GO:0022857">
    <property type="term" value="F:transmembrane transporter activity"/>
    <property type="evidence" value="ECO:0007669"/>
    <property type="project" value="InterPro"/>
</dbReference>
<feature type="transmembrane region" description="Helical" evidence="1">
    <location>
        <begin position="109"/>
        <end position="133"/>
    </location>
</feature>
<feature type="transmembrane region" description="Helical" evidence="1">
    <location>
        <begin position="172"/>
        <end position="192"/>
    </location>
</feature>
<evidence type="ECO:0000313" key="3">
    <source>
        <dbReference type="EMBL" id="SVC83052.1"/>
    </source>
</evidence>